<dbReference type="InterPro" id="IPR025751">
    <property type="entry name" value="RsbRD_N_dom"/>
</dbReference>
<dbReference type="RefSeq" id="WP_239133120.1">
    <property type="nucleotide sequence ID" value="NZ_BAAATX010000028.1"/>
</dbReference>
<protein>
    <recommendedName>
        <fullName evidence="5">PucR family transcriptional regulator</fullName>
    </recommendedName>
</protein>
<dbReference type="PANTHER" id="PTHR33744:SF1">
    <property type="entry name" value="DNA-BINDING TRANSCRIPTIONAL ACTIVATOR ADER"/>
    <property type="match status" value="1"/>
</dbReference>
<dbReference type="InterPro" id="IPR042070">
    <property type="entry name" value="PucR_C-HTH_sf"/>
</dbReference>
<dbReference type="InterPro" id="IPR051448">
    <property type="entry name" value="CdaR-like_regulators"/>
</dbReference>
<dbReference type="Pfam" id="PF13556">
    <property type="entry name" value="HTH_30"/>
    <property type="match status" value="1"/>
</dbReference>
<dbReference type="PANTHER" id="PTHR33744">
    <property type="entry name" value="CARBOHYDRATE DIACID REGULATOR"/>
    <property type="match status" value="1"/>
</dbReference>
<feature type="domain" description="RsbT co-antagonist protein RsbRD N-terminal" evidence="2">
    <location>
        <begin position="29"/>
        <end position="171"/>
    </location>
</feature>
<proteinExistence type="predicted"/>
<keyword evidence="4" id="KW-1185">Reference proteome</keyword>
<reference evidence="3 4" key="1">
    <citation type="submission" date="2021-01" db="EMBL/GenBank/DDBJ databases">
        <title>Whole genome shotgun sequence of Actinoplanes durhamensis NBRC 14914.</title>
        <authorList>
            <person name="Komaki H."/>
            <person name="Tamura T."/>
        </authorList>
    </citation>
    <scope>NUCLEOTIDE SEQUENCE [LARGE SCALE GENOMIC DNA]</scope>
    <source>
        <strain evidence="3 4">NBRC 14914</strain>
    </source>
</reference>
<dbReference type="Proteomes" id="UP000637628">
    <property type="component" value="Unassembled WGS sequence"/>
</dbReference>
<sequence>MTEALPDVRTFRLSPEVVAPLRERLSHVSTQTIDAIMAEVPAYAEAFTGDLGAKIERAVRTALGTFLKLVSRDHGPDPQSPLAPGLEAAYALGRGEARNGRSLDALLAAYRVGARVSWHELAEISVATGQPAATIAHFAELVFVYIDELSAASVVGHSDELASSGRARTRHLEQLTLALLAGETQHTIVTAAQRADWSPPRTLTAVLVPEHAVRTVVDLLDRRTLRLSEAGPAVPDFSVLLVPDADGTARAAVLGLLRGQNAVVGPARPWLQVKASYDRAVRTLLLPGTSTKTVVDTEDHLATLVLTADPQALADLRAKVLEPLSAAADLSAAKLAETLRSWLRHQGRREDVAAELFIHPQTVRYRMTRLRDLYGDRLRDPEWLSSLFIALSVPGEA</sequence>
<evidence type="ECO:0000259" key="2">
    <source>
        <dbReference type="Pfam" id="PF14361"/>
    </source>
</evidence>
<dbReference type="InterPro" id="IPR025736">
    <property type="entry name" value="PucR_C-HTH_dom"/>
</dbReference>
<dbReference type="EMBL" id="BOML01000071">
    <property type="protein sequence ID" value="GIE07068.1"/>
    <property type="molecule type" value="Genomic_DNA"/>
</dbReference>
<evidence type="ECO:0000313" key="4">
    <source>
        <dbReference type="Proteomes" id="UP000637628"/>
    </source>
</evidence>
<accession>A0ABQ3ZB60</accession>
<evidence type="ECO:0000313" key="3">
    <source>
        <dbReference type="EMBL" id="GIE07068.1"/>
    </source>
</evidence>
<evidence type="ECO:0008006" key="5">
    <source>
        <dbReference type="Google" id="ProtNLM"/>
    </source>
</evidence>
<name>A0ABQ3ZB60_9ACTN</name>
<gene>
    <name evidence="3" type="ORF">Adu01nite_84180</name>
</gene>
<dbReference type="Gene3D" id="1.10.10.2840">
    <property type="entry name" value="PucR C-terminal helix-turn-helix domain"/>
    <property type="match status" value="1"/>
</dbReference>
<comment type="caution">
    <text evidence="3">The sequence shown here is derived from an EMBL/GenBank/DDBJ whole genome shotgun (WGS) entry which is preliminary data.</text>
</comment>
<dbReference type="Pfam" id="PF14361">
    <property type="entry name" value="RsbRD_N"/>
    <property type="match status" value="1"/>
</dbReference>
<organism evidence="3 4">
    <name type="scientific">Paractinoplanes durhamensis</name>
    <dbReference type="NCBI Taxonomy" id="113563"/>
    <lineage>
        <taxon>Bacteria</taxon>
        <taxon>Bacillati</taxon>
        <taxon>Actinomycetota</taxon>
        <taxon>Actinomycetes</taxon>
        <taxon>Micromonosporales</taxon>
        <taxon>Micromonosporaceae</taxon>
        <taxon>Paractinoplanes</taxon>
    </lineage>
</organism>
<feature type="domain" description="PucR C-terminal helix-turn-helix" evidence="1">
    <location>
        <begin position="335"/>
        <end position="392"/>
    </location>
</feature>
<evidence type="ECO:0000259" key="1">
    <source>
        <dbReference type="Pfam" id="PF13556"/>
    </source>
</evidence>